<keyword evidence="1" id="KW-0732">Signal</keyword>
<proteinExistence type="predicted"/>
<feature type="chain" id="PRO_5021742662" evidence="1">
    <location>
        <begin position="26"/>
        <end position="107"/>
    </location>
</feature>
<dbReference type="KEGG" id="sdyn:Mal52_09890"/>
<feature type="signal peptide" evidence="1">
    <location>
        <begin position="1"/>
        <end position="25"/>
    </location>
</feature>
<gene>
    <name evidence="2" type="ORF">Mal52_09890</name>
</gene>
<protein>
    <submittedName>
        <fullName evidence="2">Uncharacterized protein</fullName>
    </submittedName>
</protein>
<reference evidence="2 3" key="1">
    <citation type="submission" date="2019-02" db="EMBL/GenBank/DDBJ databases">
        <title>Deep-cultivation of Planctomycetes and their phenomic and genomic characterization uncovers novel biology.</title>
        <authorList>
            <person name="Wiegand S."/>
            <person name="Jogler M."/>
            <person name="Boedeker C."/>
            <person name="Pinto D."/>
            <person name="Vollmers J."/>
            <person name="Rivas-Marin E."/>
            <person name="Kohn T."/>
            <person name="Peeters S.H."/>
            <person name="Heuer A."/>
            <person name="Rast P."/>
            <person name="Oberbeckmann S."/>
            <person name="Bunk B."/>
            <person name="Jeske O."/>
            <person name="Meyerdierks A."/>
            <person name="Storesund J.E."/>
            <person name="Kallscheuer N."/>
            <person name="Luecker S."/>
            <person name="Lage O.M."/>
            <person name="Pohl T."/>
            <person name="Merkel B.J."/>
            <person name="Hornburger P."/>
            <person name="Mueller R.-W."/>
            <person name="Bruemmer F."/>
            <person name="Labrenz M."/>
            <person name="Spormann A.M."/>
            <person name="Op den Camp H."/>
            <person name="Overmann J."/>
            <person name="Amann R."/>
            <person name="Jetten M.S.M."/>
            <person name="Mascher T."/>
            <person name="Medema M.H."/>
            <person name="Devos D.P."/>
            <person name="Kaster A.-K."/>
            <person name="Ovreas L."/>
            <person name="Rohde M."/>
            <person name="Galperin M.Y."/>
            <person name="Jogler C."/>
        </authorList>
    </citation>
    <scope>NUCLEOTIDE SEQUENCE [LARGE SCALE GENOMIC DNA]</scope>
    <source>
        <strain evidence="2 3">Mal52</strain>
    </source>
</reference>
<dbReference type="EMBL" id="CP036276">
    <property type="protein sequence ID" value="QDU42526.1"/>
    <property type="molecule type" value="Genomic_DNA"/>
</dbReference>
<evidence type="ECO:0000256" key="1">
    <source>
        <dbReference type="SAM" id="SignalP"/>
    </source>
</evidence>
<evidence type="ECO:0000313" key="3">
    <source>
        <dbReference type="Proteomes" id="UP000319383"/>
    </source>
</evidence>
<dbReference type="Proteomes" id="UP000319383">
    <property type="component" value="Chromosome"/>
</dbReference>
<name>A0A517ZJ71_9PLAN</name>
<evidence type="ECO:0000313" key="2">
    <source>
        <dbReference type="EMBL" id="QDU42526.1"/>
    </source>
</evidence>
<dbReference type="AlphaFoldDB" id="A0A517ZJ71"/>
<organism evidence="2 3">
    <name type="scientific">Symmachiella dynata</name>
    <dbReference type="NCBI Taxonomy" id="2527995"/>
    <lineage>
        <taxon>Bacteria</taxon>
        <taxon>Pseudomonadati</taxon>
        <taxon>Planctomycetota</taxon>
        <taxon>Planctomycetia</taxon>
        <taxon>Planctomycetales</taxon>
        <taxon>Planctomycetaceae</taxon>
        <taxon>Symmachiella</taxon>
    </lineage>
</organism>
<sequence length="107" mass="12165" precursor="true">MRKLLVLAALGVGLSVIGGASTAKAGWGPGRVVYEYDDCGYGYGGLYTRNVYVEPVYPAPVYVGPDLRRFTAYGARFGYRGNRFDVRYRGRYGRFGYRGRYRYRGRY</sequence>
<keyword evidence="3" id="KW-1185">Reference proteome</keyword>
<accession>A0A517ZJ71</accession>
<dbReference type="RefSeq" id="WP_145374566.1">
    <property type="nucleotide sequence ID" value="NZ_CP036276.1"/>
</dbReference>